<comment type="caution">
    <text evidence="1">The sequence shown here is derived from an EMBL/GenBank/DDBJ whole genome shotgun (WGS) entry which is preliminary data.</text>
</comment>
<protein>
    <submittedName>
        <fullName evidence="1">Uncharacterized protein</fullName>
    </submittedName>
</protein>
<accession>A0AAD5V1I8</accession>
<proteinExistence type="predicted"/>
<evidence type="ECO:0000313" key="1">
    <source>
        <dbReference type="EMBL" id="KAJ3482247.1"/>
    </source>
</evidence>
<organism evidence="1 2">
    <name type="scientific">Meripilus lineatus</name>
    <dbReference type="NCBI Taxonomy" id="2056292"/>
    <lineage>
        <taxon>Eukaryota</taxon>
        <taxon>Fungi</taxon>
        <taxon>Dikarya</taxon>
        <taxon>Basidiomycota</taxon>
        <taxon>Agaricomycotina</taxon>
        <taxon>Agaricomycetes</taxon>
        <taxon>Polyporales</taxon>
        <taxon>Meripilaceae</taxon>
        <taxon>Meripilus</taxon>
    </lineage>
</organism>
<gene>
    <name evidence="1" type="ORF">NLI96_g7116</name>
</gene>
<reference evidence="1" key="1">
    <citation type="submission" date="2022-07" db="EMBL/GenBank/DDBJ databases">
        <title>Genome Sequence of Physisporinus lineatus.</title>
        <authorList>
            <person name="Buettner E."/>
        </authorList>
    </citation>
    <scope>NUCLEOTIDE SEQUENCE</scope>
    <source>
        <strain evidence="1">VT162</strain>
    </source>
</reference>
<sequence length="151" mass="16440">MMHPPVVSETATMCQSFISFQAGAAFNTRPPAPSEVFRDHAFDPETTLGPIASSRVLARLQDPTPTVSSVLPEVHEPSLRFIGMDLFSSSEISLPYHWVPTHEIAHHAVVPAILPKPSNDGEGLLDVWLSIVVSVVSMKESRDDGTLNPPF</sequence>
<dbReference type="EMBL" id="JANAWD010000282">
    <property type="protein sequence ID" value="KAJ3482247.1"/>
    <property type="molecule type" value="Genomic_DNA"/>
</dbReference>
<name>A0AAD5V1I8_9APHY</name>
<evidence type="ECO:0000313" key="2">
    <source>
        <dbReference type="Proteomes" id="UP001212997"/>
    </source>
</evidence>
<keyword evidence="2" id="KW-1185">Reference proteome</keyword>
<dbReference type="Proteomes" id="UP001212997">
    <property type="component" value="Unassembled WGS sequence"/>
</dbReference>
<dbReference type="AlphaFoldDB" id="A0AAD5V1I8"/>